<dbReference type="AlphaFoldDB" id="A0A6P0URC8"/>
<evidence type="ECO:0000259" key="6">
    <source>
        <dbReference type="PROSITE" id="PS01124"/>
    </source>
</evidence>
<dbReference type="InterPro" id="IPR009057">
    <property type="entry name" value="Homeodomain-like_sf"/>
</dbReference>
<accession>A0A6P0URC8</accession>
<dbReference type="Gene3D" id="1.10.10.60">
    <property type="entry name" value="Homeodomain-like"/>
    <property type="match status" value="2"/>
</dbReference>
<keyword evidence="5" id="KW-1133">Transmembrane helix</keyword>
<protein>
    <submittedName>
        <fullName evidence="7">Helix-turn-helix domain-containing protein</fullName>
    </submittedName>
</protein>
<dbReference type="CDD" id="cd00093">
    <property type="entry name" value="HTH_XRE"/>
    <property type="match status" value="1"/>
</dbReference>
<dbReference type="PROSITE" id="PS00041">
    <property type="entry name" value="HTH_ARAC_FAMILY_1"/>
    <property type="match status" value="1"/>
</dbReference>
<dbReference type="EMBL" id="JAABOO010000004">
    <property type="protein sequence ID" value="NER15080.1"/>
    <property type="molecule type" value="Genomic_DNA"/>
</dbReference>
<dbReference type="Proteomes" id="UP000468581">
    <property type="component" value="Unassembled WGS sequence"/>
</dbReference>
<feature type="transmembrane region" description="Helical" evidence="5">
    <location>
        <begin position="210"/>
        <end position="229"/>
    </location>
</feature>
<keyword evidence="3" id="KW-0804">Transcription</keyword>
<feature type="transmembrane region" description="Helical" evidence="5">
    <location>
        <begin position="36"/>
        <end position="54"/>
    </location>
</feature>
<feature type="transmembrane region" description="Helical" evidence="5">
    <location>
        <begin position="176"/>
        <end position="198"/>
    </location>
</feature>
<feature type="transmembrane region" description="Helical" evidence="5">
    <location>
        <begin position="137"/>
        <end position="156"/>
    </location>
</feature>
<dbReference type="GO" id="GO:0043565">
    <property type="term" value="F:sequence-specific DNA binding"/>
    <property type="evidence" value="ECO:0007669"/>
    <property type="project" value="InterPro"/>
</dbReference>
<keyword evidence="5" id="KW-0472">Membrane</keyword>
<dbReference type="GO" id="GO:0003700">
    <property type="term" value="F:DNA-binding transcription factor activity"/>
    <property type="evidence" value="ECO:0007669"/>
    <property type="project" value="InterPro"/>
</dbReference>
<evidence type="ECO:0000256" key="3">
    <source>
        <dbReference type="ARBA" id="ARBA00023163"/>
    </source>
</evidence>
<keyword evidence="8" id="KW-1185">Reference proteome</keyword>
<evidence type="ECO:0000313" key="8">
    <source>
        <dbReference type="Proteomes" id="UP000468581"/>
    </source>
</evidence>
<evidence type="ECO:0000313" key="7">
    <source>
        <dbReference type="EMBL" id="NER15080.1"/>
    </source>
</evidence>
<dbReference type="PROSITE" id="PS01124">
    <property type="entry name" value="HTH_ARAC_FAMILY_2"/>
    <property type="match status" value="1"/>
</dbReference>
<dbReference type="InterPro" id="IPR018062">
    <property type="entry name" value="HTH_AraC-typ_CS"/>
</dbReference>
<keyword evidence="4" id="KW-0175">Coiled coil</keyword>
<evidence type="ECO:0000256" key="2">
    <source>
        <dbReference type="ARBA" id="ARBA00023125"/>
    </source>
</evidence>
<dbReference type="Pfam" id="PF12833">
    <property type="entry name" value="HTH_18"/>
    <property type="match status" value="1"/>
</dbReference>
<feature type="domain" description="HTH araC/xylS-type" evidence="6">
    <location>
        <begin position="259"/>
        <end position="363"/>
    </location>
</feature>
<keyword evidence="5" id="KW-0812">Transmembrane</keyword>
<reference evidence="7 8" key="1">
    <citation type="submission" date="2020-01" db="EMBL/GenBank/DDBJ databases">
        <title>Leptobacterium flavescens.</title>
        <authorList>
            <person name="Wang G."/>
        </authorList>
    </citation>
    <scope>NUCLEOTIDE SEQUENCE [LARGE SCALE GENOMIC DNA]</scope>
    <source>
        <strain evidence="7 8">KCTC 22160</strain>
    </source>
</reference>
<dbReference type="InterPro" id="IPR018060">
    <property type="entry name" value="HTH_AraC"/>
</dbReference>
<dbReference type="PANTHER" id="PTHR43280">
    <property type="entry name" value="ARAC-FAMILY TRANSCRIPTIONAL REGULATOR"/>
    <property type="match status" value="1"/>
</dbReference>
<evidence type="ECO:0000256" key="1">
    <source>
        <dbReference type="ARBA" id="ARBA00023015"/>
    </source>
</evidence>
<dbReference type="InterPro" id="IPR001387">
    <property type="entry name" value="Cro/C1-type_HTH"/>
</dbReference>
<feature type="transmembrane region" description="Helical" evidence="5">
    <location>
        <begin position="6"/>
        <end position="24"/>
    </location>
</feature>
<evidence type="ECO:0000256" key="4">
    <source>
        <dbReference type="SAM" id="Coils"/>
    </source>
</evidence>
<name>A0A6P0URC8_9FLAO</name>
<dbReference type="RefSeq" id="WP_163608378.1">
    <property type="nucleotide sequence ID" value="NZ_JAABOO010000004.1"/>
</dbReference>
<gene>
    <name evidence="7" type="ORF">GWK08_16620</name>
</gene>
<dbReference type="SUPFAM" id="SSF46689">
    <property type="entry name" value="Homeodomain-like"/>
    <property type="match status" value="1"/>
</dbReference>
<feature type="coiled-coil region" evidence="4">
    <location>
        <begin position="240"/>
        <end position="267"/>
    </location>
</feature>
<feature type="transmembrane region" description="Helical" evidence="5">
    <location>
        <begin position="98"/>
        <end position="117"/>
    </location>
</feature>
<keyword evidence="1" id="KW-0805">Transcription regulation</keyword>
<proteinExistence type="predicted"/>
<dbReference type="SMART" id="SM00342">
    <property type="entry name" value="HTH_ARAC"/>
    <property type="match status" value="1"/>
</dbReference>
<dbReference type="PANTHER" id="PTHR43280:SF29">
    <property type="entry name" value="ARAC-FAMILY TRANSCRIPTIONAL REGULATOR"/>
    <property type="match status" value="1"/>
</dbReference>
<feature type="transmembrane region" description="Helical" evidence="5">
    <location>
        <begin position="66"/>
        <end position="86"/>
    </location>
</feature>
<sequence>MKHLISFVLIVGVVLCGFIIFSLIRTKKNELPQRILISFWVFILAVFLHFYGNLNELKLLSSLNYPFINISQMFLPVLVFLYVKSIFFYERSFFRKNIWHFIPTIIYFVFFTLPNLINLFTDPDVFNYVKRANLTMITLFKDSYGVLYFILSLALLHKVQKKLKHLYSHLGQRHFLWLNIFLFTFFGVIVIDFIFTLSEFLFNYRVEWDGYITVILLIVSMFYLAYYGIRQITLFIPEFLTQDKEQLSGASEDFNKLNEKLRSLLETDKPYLIPNLTLSDLAEKLGTSEKTLSHFLNNFLNVSFYDLINKHRVNEARENLRSKELEKYSIIGIGSLCGFSSKSSFYRVFKKETGLTPLSYKKQFDK</sequence>
<evidence type="ECO:0000256" key="5">
    <source>
        <dbReference type="SAM" id="Phobius"/>
    </source>
</evidence>
<keyword evidence="2" id="KW-0238">DNA-binding</keyword>
<organism evidence="7 8">
    <name type="scientific">Leptobacterium flavescens</name>
    <dbReference type="NCBI Taxonomy" id="472055"/>
    <lineage>
        <taxon>Bacteria</taxon>
        <taxon>Pseudomonadati</taxon>
        <taxon>Bacteroidota</taxon>
        <taxon>Flavobacteriia</taxon>
        <taxon>Flavobacteriales</taxon>
        <taxon>Flavobacteriaceae</taxon>
        <taxon>Leptobacterium</taxon>
    </lineage>
</organism>
<comment type="caution">
    <text evidence="7">The sequence shown here is derived from an EMBL/GenBank/DDBJ whole genome shotgun (WGS) entry which is preliminary data.</text>
</comment>